<dbReference type="GO" id="GO:0001522">
    <property type="term" value="P:pseudouridine synthesis"/>
    <property type="evidence" value="ECO:0007669"/>
    <property type="project" value="InterPro"/>
</dbReference>
<dbReference type="InterPro" id="IPR050343">
    <property type="entry name" value="RsuA_PseudoU_synthase"/>
</dbReference>
<protein>
    <submittedName>
        <fullName evidence="5">Unannotated protein</fullName>
    </submittedName>
</protein>
<dbReference type="InterPro" id="IPR000748">
    <property type="entry name" value="PsdUridine_synth_RsuA/RluB/E/F"/>
</dbReference>
<dbReference type="Gene3D" id="3.30.70.1560">
    <property type="entry name" value="Alpha-L RNA-binding motif"/>
    <property type="match status" value="1"/>
</dbReference>
<dbReference type="PROSITE" id="PS01149">
    <property type="entry name" value="PSI_RSU"/>
    <property type="match status" value="1"/>
</dbReference>
<accession>A0A6J6PDL5</accession>
<dbReference type="EMBL" id="CAEZXN010000020">
    <property type="protein sequence ID" value="CAB4697581.1"/>
    <property type="molecule type" value="Genomic_DNA"/>
</dbReference>
<dbReference type="InterPro" id="IPR036986">
    <property type="entry name" value="S4_RNA-bd_sf"/>
</dbReference>
<dbReference type="SMART" id="SM00363">
    <property type="entry name" value="S4"/>
    <property type="match status" value="1"/>
</dbReference>
<dbReference type="NCBIfam" id="TIGR00093">
    <property type="entry name" value="pseudouridine synthase"/>
    <property type="match status" value="1"/>
</dbReference>
<dbReference type="PROSITE" id="PS50889">
    <property type="entry name" value="S4"/>
    <property type="match status" value="1"/>
</dbReference>
<dbReference type="PANTHER" id="PTHR47683:SF2">
    <property type="entry name" value="RNA-BINDING S4 DOMAIN-CONTAINING PROTEIN"/>
    <property type="match status" value="1"/>
</dbReference>
<dbReference type="EMBL" id="CAFBRC010000033">
    <property type="protein sequence ID" value="CAB5074769.1"/>
    <property type="molecule type" value="Genomic_DNA"/>
</dbReference>
<dbReference type="InterPro" id="IPR002942">
    <property type="entry name" value="S4_RNA-bd"/>
</dbReference>
<evidence type="ECO:0000256" key="1">
    <source>
        <dbReference type="ARBA" id="ARBA00008348"/>
    </source>
</evidence>
<dbReference type="CDD" id="cd00165">
    <property type="entry name" value="S4"/>
    <property type="match status" value="1"/>
</dbReference>
<feature type="domain" description="RNA-binding S4" evidence="3">
    <location>
        <begin position="3"/>
        <end position="67"/>
    </location>
</feature>
<dbReference type="CDD" id="cd02870">
    <property type="entry name" value="PseudoU_synth_RsuA_like"/>
    <property type="match status" value="1"/>
</dbReference>
<comment type="similarity">
    <text evidence="1">Belongs to the pseudouridine synthase RsuA family.</text>
</comment>
<dbReference type="FunFam" id="3.10.290.10:FF:000003">
    <property type="entry name" value="Pseudouridine synthase"/>
    <property type="match status" value="1"/>
</dbReference>
<dbReference type="GO" id="GO:0006364">
    <property type="term" value="P:rRNA processing"/>
    <property type="evidence" value="ECO:0007669"/>
    <property type="project" value="UniProtKB-ARBA"/>
</dbReference>
<dbReference type="Pfam" id="PF01479">
    <property type="entry name" value="S4"/>
    <property type="match status" value="1"/>
</dbReference>
<organism evidence="5">
    <name type="scientific">freshwater metagenome</name>
    <dbReference type="NCBI Taxonomy" id="449393"/>
    <lineage>
        <taxon>unclassified sequences</taxon>
        <taxon>metagenomes</taxon>
        <taxon>ecological metagenomes</taxon>
    </lineage>
</organism>
<dbReference type="SUPFAM" id="SSF55120">
    <property type="entry name" value="Pseudouridine synthase"/>
    <property type="match status" value="1"/>
</dbReference>
<dbReference type="GO" id="GO:0003723">
    <property type="term" value="F:RNA binding"/>
    <property type="evidence" value="ECO:0007669"/>
    <property type="project" value="InterPro"/>
</dbReference>
<dbReference type="InterPro" id="IPR042092">
    <property type="entry name" value="PsdUridine_s_RsuA/RluB/E/F_cat"/>
</dbReference>
<dbReference type="InterPro" id="IPR018496">
    <property type="entry name" value="PsdUridine_synth_RsuA/RluB_CS"/>
</dbReference>
<dbReference type="InterPro" id="IPR006145">
    <property type="entry name" value="PsdUridine_synth_RsuA/RluA"/>
</dbReference>
<gene>
    <name evidence="4" type="ORF">UFOPK2342_00724</name>
    <name evidence="5" type="ORF">UFOPK2423_00971</name>
    <name evidence="6" type="ORF">UFOPK4367_00657</name>
</gene>
<dbReference type="InterPro" id="IPR020103">
    <property type="entry name" value="PsdUridine_synth_cat_dom_sf"/>
</dbReference>
<dbReference type="EMBL" id="CAEZXB010000010">
    <property type="protein sequence ID" value="CAB4675207.1"/>
    <property type="molecule type" value="Genomic_DNA"/>
</dbReference>
<dbReference type="AlphaFoldDB" id="A0A6J6PDL5"/>
<dbReference type="Gene3D" id="3.30.70.580">
    <property type="entry name" value="Pseudouridine synthase I, catalytic domain, N-terminal subdomain"/>
    <property type="match status" value="1"/>
</dbReference>
<proteinExistence type="inferred from homology"/>
<evidence type="ECO:0000259" key="3">
    <source>
        <dbReference type="SMART" id="SM00363"/>
    </source>
</evidence>
<evidence type="ECO:0000313" key="6">
    <source>
        <dbReference type="EMBL" id="CAB5074769.1"/>
    </source>
</evidence>
<dbReference type="GO" id="GO:0009982">
    <property type="term" value="F:pseudouridine synthase activity"/>
    <property type="evidence" value="ECO:0007669"/>
    <property type="project" value="InterPro"/>
</dbReference>
<dbReference type="SUPFAM" id="SSF55174">
    <property type="entry name" value="Alpha-L RNA-binding motif"/>
    <property type="match status" value="1"/>
</dbReference>
<dbReference type="Pfam" id="PF00849">
    <property type="entry name" value="PseudoU_synth_2"/>
    <property type="match status" value="1"/>
</dbReference>
<evidence type="ECO:0000256" key="2">
    <source>
        <dbReference type="ARBA" id="ARBA00023235"/>
    </source>
</evidence>
<sequence length="240" mass="26663">MEIRLQKILASAGVASRRASEELIAAGRVRVNGRTVKELGTRVDPDTAVIEVDGEAISTFVPKVHLAMHKPEGVLSAMSDSEGRPHLGDYLATRSDRLFHVGRLDVETEGLILLTNDGELANRLAHPRYGIRKKYLVWVEGALPRDAKARLSAGIELEDGLARVDAFEVVEKDRTRSLVELEIHEGRNRIVRRIFDALGTPVERLVRTQVGPVQLGELRSGRTRVLTTVEVRKLMELVDL</sequence>
<name>A0A6J6PDL5_9ZZZZ</name>
<evidence type="ECO:0000313" key="4">
    <source>
        <dbReference type="EMBL" id="CAB4675207.1"/>
    </source>
</evidence>
<reference evidence="5" key="1">
    <citation type="submission" date="2020-05" db="EMBL/GenBank/DDBJ databases">
        <authorList>
            <person name="Chiriac C."/>
            <person name="Salcher M."/>
            <person name="Ghai R."/>
            <person name="Kavagutti S V."/>
        </authorList>
    </citation>
    <scope>NUCLEOTIDE SEQUENCE</scope>
</reference>
<keyword evidence="2" id="KW-0413">Isomerase</keyword>
<dbReference type="Gene3D" id="3.10.290.10">
    <property type="entry name" value="RNA-binding S4 domain"/>
    <property type="match status" value="1"/>
</dbReference>
<dbReference type="InterPro" id="IPR020094">
    <property type="entry name" value="TruA/RsuA/RluB/E/F_N"/>
</dbReference>
<evidence type="ECO:0000313" key="5">
    <source>
        <dbReference type="EMBL" id="CAB4697581.1"/>
    </source>
</evidence>
<dbReference type="PANTHER" id="PTHR47683">
    <property type="entry name" value="PSEUDOURIDINE SYNTHASE FAMILY PROTEIN-RELATED"/>
    <property type="match status" value="1"/>
</dbReference>